<reference evidence="1" key="2">
    <citation type="journal article" date="2015" name="Data Brief">
        <title>Shoot transcriptome of the giant reed, Arundo donax.</title>
        <authorList>
            <person name="Barrero R.A."/>
            <person name="Guerrero F.D."/>
            <person name="Moolhuijzen P."/>
            <person name="Goolsby J.A."/>
            <person name="Tidwell J."/>
            <person name="Bellgard S.E."/>
            <person name="Bellgard M.I."/>
        </authorList>
    </citation>
    <scope>NUCLEOTIDE SEQUENCE</scope>
    <source>
        <tissue evidence="1">Shoot tissue taken approximately 20 cm above the soil surface</tissue>
    </source>
</reference>
<dbReference type="EMBL" id="GBRH01216422">
    <property type="protein sequence ID" value="JAD81473.1"/>
    <property type="molecule type" value="Transcribed_RNA"/>
</dbReference>
<dbReference type="AlphaFoldDB" id="A0A0A9D453"/>
<protein>
    <submittedName>
        <fullName evidence="1">Uncharacterized protein</fullName>
    </submittedName>
</protein>
<organism evidence="1">
    <name type="scientific">Arundo donax</name>
    <name type="common">Giant reed</name>
    <name type="synonym">Donax arundinaceus</name>
    <dbReference type="NCBI Taxonomy" id="35708"/>
    <lineage>
        <taxon>Eukaryota</taxon>
        <taxon>Viridiplantae</taxon>
        <taxon>Streptophyta</taxon>
        <taxon>Embryophyta</taxon>
        <taxon>Tracheophyta</taxon>
        <taxon>Spermatophyta</taxon>
        <taxon>Magnoliopsida</taxon>
        <taxon>Liliopsida</taxon>
        <taxon>Poales</taxon>
        <taxon>Poaceae</taxon>
        <taxon>PACMAD clade</taxon>
        <taxon>Arundinoideae</taxon>
        <taxon>Arundineae</taxon>
        <taxon>Arundo</taxon>
    </lineage>
</organism>
<accession>A0A0A9D453</accession>
<proteinExistence type="predicted"/>
<sequence length="45" mass="5221">MAIRIVKRVLKYGRWCSIETRLSVALSMIWLKSMMKQFCTGGKSL</sequence>
<reference evidence="1" key="1">
    <citation type="submission" date="2014-09" db="EMBL/GenBank/DDBJ databases">
        <authorList>
            <person name="Magalhaes I.L.F."/>
            <person name="Oliveira U."/>
            <person name="Santos F.R."/>
            <person name="Vidigal T.H.D.A."/>
            <person name="Brescovit A.D."/>
            <person name="Santos A.J."/>
        </authorList>
    </citation>
    <scope>NUCLEOTIDE SEQUENCE</scope>
    <source>
        <tissue evidence="1">Shoot tissue taken approximately 20 cm above the soil surface</tissue>
    </source>
</reference>
<evidence type="ECO:0000313" key="1">
    <source>
        <dbReference type="EMBL" id="JAD81473.1"/>
    </source>
</evidence>
<name>A0A0A9D453_ARUDO</name>